<dbReference type="InterPro" id="IPR052050">
    <property type="entry name" value="SecEffector_AnkRepeat"/>
</dbReference>
<dbReference type="PROSITE" id="PS50181">
    <property type="entry name" value="FBOX"/>
    <property type="match status" value="1"/>
</dbReference>
<dbReference type="KEGG" id="vg:36843223"/>
<dbReference type="EMBL" id="MG011690">
    <property type="protein sequence ID" value="AVK76510.1"/>
    <property type="molecule type" value="Genomic_DNA"/>
</dbReference>
<evidence type="ECO:0000313" key="2">
    <source>
        <dbReference type="EMBL" id="AVK76510.1"/>
    </source>
</evidence>
<feature type="domain" description="F-box" evidence="1">
    <location>
        <begin position="6"/>
        <end position="51"/>
    </location>
</feature>
<dbReference type="PANTHER" id="PTHR46586">
    <property type="entry name" value="ANKYRIN REPEAT-CONTAINING PROTEIN"/>
    <property type="match status" value="1"/>
</dbReference>
<dbReference type="InterPro" id="IPR036047">
    <property type="entry name" value="F-box-like_dom_sf"/>
</dbReference>
<dbReference type="PANTHER" id="PTHR46586:SF3">
    <property type="entry name" value="ANKYRIN REPEAT-CONTAINING PROTEIN"/>
    <property type="match status" value="1"/>
</dbReference>
<gene>
    <name evidence="2" type="ORF">pneo_cds_903</name>
</gene>
<dbReference type="Gene3D" id="1.25.40.20">
    <property type="entry name" value="Ankyrin repeat-containing domain"/>
    <property type="match status" value="1"/>
</dbReference>
<evidence type="ECO:0000259" key="1">
    <source>
        <dbReference type="PROSITE" id="PS50181"/>
    </source>
</evidence>
<dbReference type="SUPFAM" id="SSF48403">
    <property type="entry name" value="Ankyrin repeat"/>
    <property type="match status" value="1"/>
</dbReference>
<sequence>MAAPERCSIEDLPNEVMSIVFGYGDCASLYASAPAVSTRWRALAIDTWSRAQPACARRAQSDDNIDRVGPYIASVAGDDAVSWRLYAHAEGCPMRARASIRAARDGRITVLYVLCRMLGHPWVPGVCVEAAARGRLDVLTYASTHGHPYDEVACESAAAAAAQYAVLDWLWKLKPPSRADVDRAAEHGNVHLLRLLQARRCPRGKSTMAAAARGGHIDAVTWLLRHRCPWGASAIAAAAGAAHFDVLKLLLARWEGALPPDVMDAAVALRGDVACVDLLWSRIVADRRCTGGRKRDRDPWGLLGGASDNEEKDDGHLVPSGASHWLALAARRGDTALIERLLCLGCRPTPAAFAAAAGEGRVDVLTALGRIERAWDVTATVAAASRGRLEALRHLHERGCPWDEATCAAAAGAGHLECLAYARAHRCPWDARVYVEAVLYGHVHVLTYARKARCPRDDTVCRAAAACSMRSPQTAQYVRRELCRHRAKGCSLWSTDGTALCSGNGTKHKILGRMGPVCVLS</sequence>
<reference evidence="2" key="1">
    <citation type="journal article" date="2018" name="Nat. Commun.">
        <title>Diversity and evolution of the emerging Pandoraviridae family.</title>
        <authorList>
            <person name="Legendre M."/>
            <person name="Fabre E."/>
            <person name="Poirot O."/>
            <person name="Jeudy S."/>
            <person name="Lartigue A."/>
            <person name="Alempic J.M."/>
            <person name="Beucher L."/>
            <person name="Philippe N."/>
            <person name="Bertaux L."/>
            <person name="Christo-Foroux E."/>
            <person name="Labadie K."/>
            <person name="Coute Y."/>
            <person name="Abergel C."/>
            <person name="Claverie J.M."/>
        </authorList>
    </citation>
    <scope>NUCLEOTIDE SEQUENCE [LARGE SCALE GENOMIC DNA]</scope>
    <source>
        <strain evidence="2">Neocaledonia</strain>
    </source>
</reference>
<name>A0A2U7UDV6_9VIRU</name>
<dbReference type="InterPro" id="IPR036770">
    <property type="entry name" value="Ankyrin_rpt-contain_sf"/>
</dbReference>
<proteinExistence type="predicted"/>
<dbReference type="GeneID" id="36843223"/>
<protein>
    <submittedName>
        <fullName evidence="2">F-box domain containing protein</fullName>
    </submittedName>
</protein>
<organism evidence="2">
    <name type="scientific">Pandoravirus neocaledonia</name>
    <dbReference type="NCBI Taxonomy" id="2107708"/>
    <lineage>
        <taxon>Viruses</taxon>
        <taxon>Pandoravirus</taxon>
    </lineage>
</organism>
<dbReference type="Gene3D" id="1.20.1280.50">
    <property type="match status" value="1"/>
</dbReference>
<accession>A0A2U7UDV6</accession>
<dbReference type="Proteomes" id="UP000249287">
    <property type="component" value="Segment"/>
</dbReference>
<dbReference type="InterPro" id="IPR001810">
    <property type="entry name" value="F-box_dom"/>
</dbReference>
<dbReference type="RefSeq" id="YP_009482513.1">
    <property type="nucleotide sequence ID" value="NC_037666.1"/>
</dbReference>
<dbReference type="SUPFAM" id="SSF140860">
    <property type="entry name" value="Pseudo ankyrin repeat-like"/>
    <property type="match status" value="1"/>
</dbReference>
<dbReference type="SUPFAM" id="SSF81383">
    <property type="entry name" value="F-box domain"/>
    <property type="match status" value="1"/>
</dbReference>